<reference evidence="10" key="1">
    <citation type="journal article" date="2014" name="Front. Microbiol.">
        <title>High frequency of phylogenetically diverse reductive dehalogenase-homologous genes in deep subseafloor sedimentary metagenomes.</title>
        <authorList>
            <person name="Kawai M."/>
            <person name="Futagami T."/>
            <person name="Toyoda A."/>
            <person name="Takaki Y."/>
            <person name="Nishi S."/>
            <person name="Hori S."/>
            <person name="Arai W."/>
            <person name="Tsubouchi T."/>
            <person name="Morono Y."/>
            <person name="Uchiyama I."/>
            <person name="Ito T."/>
            <person name="Fujiyama A."/>
            <person name="Inagaki F."/>
            <person name="Takami H."/>
        </authorList>
    </citation>
    <scope>NUCLEOTIDE SEQUENCE</scope>
    <source>
        <strain evidence="10">Expedition CK06-06</strain>
    </source>
</reference>
<dbReference type="AlphaFoldDB" id="X1RH65"/>
<dbReference type="GO" id="GO:0003887">
    <property type="term" value="F:DNA-directed DNA polymerase activity"/>
    <property type="evidence" value="ECO:0007669"/>
    <property type="project" value="UniProtKB-KW"/>
</dbReference>
<name>X1RH65_9ZZZZ</name>
<dbReference type="GO" id="GO:0000166">
    <property type="term" value="F:nucleotide binding"/>
    <property type="evidence" value="ECO:0007669"/>
    <property type="project" value="InterPro"/>
</dbReference>
<evidence type="ECO:0000256" key="6">
    <source>
        <dbReference type="ARBA" id="ARBA00022932"/>
    </source>
</evidence>
<keyword evidence="4" id="KW-0548">Nucleotidyltransferase</keyword>
<dbReference type="GO" id="GO:0006260">
    <property type="term" value="P:DNA replication"/>
    <property type="evidence" value="ECO:0007669"/>
    <property type="project" value="UniProtKB-KW"/>
</dbReference>
<evidence type="ECO:0000256" key="3">
    <source>
        <dbReference type="ARBA" id="ARBA00022679"/>
    </source>
</evidence>
<keyword evidence="3" id="KW-0808">Transferase</keyword>
<dbReference type="Pfam" id="PF03175">
    <property type="entry name" value="DNA_pol_B_2"/>
    <property type="match status" value="1"/>
</dbReference>
<dbReference type="GO" id="GO:0003677">
    <property type="term" value="F:DNA binding"/>
    <property type="evidence" value="ECO:0007669"/>
    <property type="project" value="UniProtKB-KW"/>
</dbReference>
<proteinExistence type="inferred from homology"/>
<evidence type="ECO:0000256" key="5">
    <source>
        <dbReference type="ARBA" id="ARBA00022705"/>
    </source>
</evidence>
<evidence type="ECO:0000256" key="1">
    <source>
        <dbReference type="ARBA" id="ARBA00005755"/>
    </source>
</evidence>
<dbReference type="InterPro" id="IPR023211">
    <property type="entry name" value="DNA_pol_palm_dom_sf"/>
</dbReference>
<evidence type="ECO:0000256" key="4">
    <source>
        <dbReference type="ARBA" id="ARBA00022695"/>
    </source>
</evidence>
<evidence type="ECO:0000256" key="7">
    <source>
        <dbReference type="ARBA" id="ARBA00023125"/>
    </source>
</evidence>
<dbReference type="EC" id="2.7.7.7" evidence="2"/>
<accession>X1RH65</accession>
<dbReference type="Gene3D" id="3.90.1600.10">
    <property type="entry name" value="Palm domain of DNA polymerase"/>
    <property type="match status" value="1"/>
</dbReference>
<dbReference type="InterPro" id="IPR004868">
    <property type="entry name" value="DNA-dir_DNA_pol_B_mt/vir"/>
</dbReference>
<keyword evidence="6" id="KW-0239">DNA-directed DNA polymerase</keyword>
<comment type="similarity">
    <text evidence="1">Belongs to the DNA polymerase type-B family.</text>
</comment>
<comment type="caution">
    <text evidence="10">The sequence shown here is derived from an EMBL/GenBank/DDBJ whole genome shotgun (WGS) entry which is preliminary data.</text>
</comment>
<evidence type="ECO:0000313" key="10">
    <source>
        <dbReference type="EMBL" id="GAI80077.1"/>
    </source>
</evidence>
<dbReference type="SUPFAM" id="SSF56672">
    <property type="entry name" value="DNA/RNA polymerases"/>
    <property type="match status" value="1"/>
</dbReference>
<evidence type="ECO:0000259" key="9">
    <source>
        <dbReference type="Pfam" id="PF03175"/>
    </source>
</evidence>
<gene>
    <name evidence="10" type="ORF">S12H4_11937</name>
</gene>
<protein>
    <recommendedName>
        <fullName evidence="2">DNA-directed DNA polymerase</fullName>
        <ecNumber evidence="2">2.7.7.7</ecNumber>
    </recommendedName>
</protein>
<evidence type="ECO:0000256" key="2">
    <source>
        <dbReference type="ARBA" id="ARBA00012417"/>
    </source>
</evidence>
<dbReference type="EMBL" id="BARW01005502">
    <property type="protein sequence ID" value="GAI80077.1"/>
    <property type="molecule type" value="Genomic_DNA"/>
</dbReference>
<feature type="non-terminal residue" evidence="10">
    <location>
        <position position="1"/>
    </location>
</feature>
<comment type="catalytic activity">
    <reaction evidence="8">
        <text>DNA(n) + a 2'-deoxyribonucleoside 5'-triphosphate = DNA(n+1) + diphosphate</text>
        <dbReference type="Rhea" id="RHEA:22508"/>
        <dbReference type="Rhea" id="RHEA-COMP:17339"/>
        <dbReference type="Rhea" id="RHEA-COMP:17340"/>
        <dbReference type="ChEBI" id="CHEBI:33019"/>
        <dbReference type="ChEBI" id="CHEBI:61560"/>
        <dbReference type="ChEBI" id="CHEBI:173112"/>
        <dbReference type="EC" id="2.7.7.7"/>
    </reaction>
</comment>
<keyword evidence="5" id="KW-0235">DNA replication</keyword>
<organism evidence="10">
    <name type="scientific">marine sediment metagenome</name>
    <dbReference type="NCBI Taxonomy" id="412755"/>
    <lineage>
        <taxon>unclassified sequences</taxon>
        <taxon>metagenomes</taxon>
        <taxon>ecological metagenomes</taxon>
    </lineage>
</organism>
<sequence length="95" mass="11202">HNNKQAIDLERESYKGGRVECFYLGDLTNENYYMLDVNSLYPFVMRNNVYPVKYKYILHKIRQQDLALLLQDKAVVAKVLVETDLPFNTLLFPKT</sequence>
<keyword evidence="7" id="KW-0238">DNA-binding</keyword>
<feature type="domain" description="DNA-directed DNA polymerase family B mitochondria/virus" evidence="9">
    <location>
        <begin position="11"/>
        <end position="54"/>
    </location>
</feature>
<evidence type="ECO:0000256" key="8">
    <source>
        <dbReference type="ARBA" id="ARBA00049244"/>
    </source>
</evidence>
<dbReference type="InterPro" id="IPR043502">
    <property type="entry name" value="DNA/RNA_pol_sf"/>
</dbReference>